<name>A0A061KUZ2_ECOLX</name>
<evidence type="ECO:0000313" key="11">
    <source>
        <dbReference type="EMBL" id="EMJ5252873.1"/>
    </source>
</evidence>
<dbReference type="FunFam" id="2.60.40.10:FF:000458">
    <property type="entry name" value="Molecular chaperone FimC"/>
    <property type="match status" value="1"/>
</dbReference>
<evidence type="ECO:0000313" key="13">
    <source>
        <dbReference type="EMBL" id="HAH7769627.1"/>
    </source>
</evidence>
<reference evidence="14 16" key="2">
    <citation type="submission" date="2019-01" db="EMBL/GenBank/DDBJ databases">
        <title>Genomic analysis of febrile catheter-associated UTI E. coli isolates.</title>
        <authorList>
            <person name="Potter R."/>
            <person name="Zou Z."/>
            <person name="Henderson J."/>
            <person name="Dantas G."/>
        </authorList>
    </citation>
    <scope>NUCLEOTIDE SEQUENCE [LARGE SCALE GENOMIC DNA]</scope>
    <source>
        <strain evidence="14 16">29_CAASB</strain>
    </source>
</reference>
<feature type="domain" description="Pili assembly chaperone C-terminal" evidence="10">
    <location>
        <begin position="165"/>
        <end position="230"/>
    </location>
</feature>
<keyword evidence="4 8" id="KW-0732">Signal</keyword>
<reference evidence="12" key="1">
    <citation type="journal article" date="2018" name="Genome Biol.">
        <title>SKESA: strategic k-mer extension for scrupulous assemblies.</title>
        <authorList>
            <person name="Souvorov A."/>
            <person name="Agarwala R."/>
            <person name="Lipman D.J."/>
        </authorList>
    </citation>
    <scope>NUCLEOTIDE SEQUENCE [LARGE SCALE GENOMIC DNA]</scope>
    <source>
        <strain evidence="13">C0382</strain>
        <strain evidence="12">EC00763</strain>
    </source>
</reference>
<evidence type="ECO:0000259" key="10">
    <source>
        <dbReference type="Pfam" id="PF02753"/>
    </source>
</evidence>
<protein>
    <submittedName>
        <fullName evidence="12">Fimbria/pilus periplasmic chaperone</fullName>
    </submittedName>
    <submittedName>
        <fullName evidence="11">Molecular chaperone</fullName>
    </submittedName>
</protein>
<dbReference type="PANTHER" id="PTHR30251">
    <property type="entry name" value="PILUS ASSEMBLY CHAPERONE"/>
    <property type="match status" value="1"/>
</dbReference>
<dbReference type="EMBL" id="DABCJL010000006">
    <property type="protein sequence ID" value="HAH7769627.1"/>
    <property type="molecule type" value="Genomic_DNA"/>
</dbReference>
<keyword evidence="7" id="KW-0393">Immunoglobulin domain</keyword>
<proteinExistence type="inferred from homology"/>
<evidence type="ECO:0000256" key="6">
    <source>
        <dbReference type="ARBA" id="ARBA00023186"/>
    </source>
</evidence>
<dbReference type="GO" id="GO:0030288">
    <property type="term" value="C:outer membrane-bounded periplasmic space"/>
    <property type="evidence" value="ECO:0007669"/>
    <property type="project" value="InterPro"/>
</dbReference>
<evidence type="ECO:0000256" key="5">
    <source>
        <dbReference type="ARBA" id="ARBA00022764"/>
    </source>
</evidence>
<keyword evidence="3" id="KW-1029">Fimbrium biogenesis</keyword>
<dbReference type="PANTHER" id="PTHR30251:SF5">
    <property type="entry name" value="FIMBRIAL CHAPARONE PROTEIN"/>
    <property type="match status" value="1"/>
</dbReference>
<dbReference type="SUPFAM" id="SSF49354">
    <property type="entry name" value="PapD-like"/>
    <property type="match status" value="1"/>
</dbReference>
<evidence type="ECO:0000256" key="8">
    <source>
        <dbReference type="SAM" id="SignalP"/>
    </source>
</evidence>
<dbReference type="InterPro" id="IPR001829">
    <property type="entry name" value="Pili_assmbl_chaperone_bac"/>
</dbReference>
<evidence type="ECO:0000256" key="2">
    <source>
        <dbReference type="ARBA" id="ARBA00007399"/>
    </source>
</evidence>
<reference evidence="11" key="5">
    <citation type="submission" date="2024-02" db="EMBL/GenBank/DDBJ databases">
        <authorList>
            <consortium name="Clinical and Environmental Microbiology Branch: Whole genome sequencing antimicrobial resistance pathogens in the healthcare setting"/>
        </authorList>
    </citation>
    <scope>NUCLEOTIDE SEQUENCE</scope>
    <source>
        <strain evidence="11">1924188</strain>
    </source>
</reference>
<feature type="signal peptide" evidence="8">
    <location>
        <begin position="1"/>
        <end position="22"/>
    </location>
</feature>
<dbReference type="EMBL" id="SCJN01000260">
    <property type="protein sequence ID" value="RXD10307.1"/>
    <property type="molecule type" value="Genomic_DNA"/>
</dbReference>
<gene>
    <name evidence="14" type="ORF">EPS76_22365</name>
    <name evidence="12" type="ORF">GRC73_19485</name>
    <name evidence="13" type="ORF">HIE29_003082</name>
    <name evidence="15" type="ORF">OGM49_04050</name>
    <name evidence="11" type="ORF">R8O40_001063</name>
</gene>
<dbReference type="RefSeq" id="WP_000110510.1">
    <property type="nucleotide sequence ID" value="NZ_AP018784.2"/>
</dbReference>
<evidence type="ECO:0000259" key="9">
    <source>
        <dbReference type="Pfam" id="PF00345"/>
    </source>
</evidence>
<evidence type="ECO:0000313" key="14">
    <source>
        <dbReference type="EMBL" id="RXD10307.1"/>
    </source>
</evidence>
<dbReference type="InterPro" id="IPR036316">
    <property type="entry name" value="Pili_assmbl_chap_C_dom_sf"/>
</dbReference>
<feature type="domain" description="Pili assembly chaperone N-terminal" evidence="9">
    <location>
        <begin position="23"/>
        <end position="142"/>
    </location>
</feature>
<dbReference type="EMBL" id="DABBJX010000026">
    <property type="protein sequence ID" value="HAH4526163.1"/>
    <property type="molecule type" value="Genomic_DNA"/>
</dbReference>
<reference evidence="12" key="3">
    <citation type="submission" date="2019-12" db="EMBL/GenBank/DDBJ databases">
        <authorList>
            <consortium name="NCBI Pathogen Detection Project"/>
        </authorList>
    </citation>
    <scope>NUCLEOTIDE SEQUENCE</scope>
    <source>
        <strain evidence="13">C0382</strain>
        <strain evidence="12">EC00763</strain>
    </source>
</reference>
<comment type="similarity">
    <text evidence="2">Belongs to the periplasmic pilus chaperone family.</text>
</comment>
<dbReference type="EMBL" id="ABONVU020000003">
    <property type="protein sequence ID" value="EMJ5252873.1"/>
    <property type="molecule type" value="Genomic_DNA"/>
</dbReference>
<evidence type="ECO:0000256" key="7">
    <source>
        <dbReference type="ARBA" id="ARBA00023319"/>
    </source>
</evidence>
<dbReference type="GO" id="GO:0071555">
    <property type="term" value="P:cell wall organization"/>
    <property type="evidence" value="ECO:0007669"/>
    <property type="project" value="InterPro"/>
</dbReference>
<dbReference type="Pfam" id="PF02753">
    <property type="entry name" value="PapD_C"/>
    <property type="match status" value="1"/>
</dbReference>
<dbReference type="AlphaFoldDB" id="A0A061KUZ2"/>
<dbReference type="InterPro" id="IPR013783">
    <property type="entry name" value="Ig-like_fold"/>
</dbReference>
<dbReference type="PRINTS" id="PR00969">
    <property type="entry name" value="CHAPERONPILI"/>
</dbReference>
<evidence type="ECO:0000256" key="4">
    <source>
        <dbReference type="ARBA" id="ARBA00022729"/>
    </source>
</evidence>
<sequence length="238" mass="26622">MSVFSRVCLGFTFLLTALQVQASIVLGGTRIIYPSNQNEVQITLKNKDAYARYLVQSWVSNIDGSKAPFLITPPVYKLEENRQTLLHIVFTGDKNKLPQDRESLFLANIKSVSAMPEELKDRNTLQFAMKARLKLFWRPASLDNSDALTAWEKLKFHKEAGKLIVKNPTPFYISFSDLTVSGKNIVPTESKSEPGALLMMVGPFSEQRFSLPVGAGSIVEWSVITDYGSSSGKRQQKL</sequence>
<dbReference type="Proteomes" id="UP000843571">
    <property type="component" value="Unassembled WGS sequence"/>
</dbReference>
<comment type="subcellular location">
    <subcellularLocation>
        <location evidence="1">Periplasm</location>
    </subcellularLocation>
</comment>
<evidence type="ECO:0000256" key="3">
    <source>
        <dbReference type="ARBA" id="ARBA00022558"/>
    </source>
</evidence>
<dbReference type="Pfam" id="PF00345">
    <property type="entry name" value="PapD_N"/>
    <property type="match status" value="1"/>
</dbReference>
<dbReference type="InterPro" id="IPR016148">
    <property type="entry name" value="Pili_assmbl_chaperone_C"/>
</dbReference>
<dbReference type="InterPro" id="IPR050643">
    <property type="entry name" value="Periplasmic_pilus_chap"/>
</dbReference>
<dbReference type="Gene3D" id="2.60.40.10">
    <property type="entry name" value="Immunoglobulins"/>
    <property type="match status" value="2"/>
</dbReference>
<dbReference type="SUPFAM" id="SSF49584">
    <property type="entry name" value="Periplasmic chaperone C-domain"/>
    <property type="match status" value="1"/>
</dbReference>
<dbReference type="EMBL" id="CP107128">
    <property type="protein sequence ID" value="WLM96710.1"/>
    <property type="molecule type" value="Genomic_DNA"/>
</dbReference>
<dbReference type="InterPro" id="IPR008962">
    <property type="entry name" value="PapD-like_sf"/>
</dbReference>
<accession>A0A061KUZ2</accession>
<keyword evidence="5" id="KW-0574">Periplasm</keyword>
<evidence type="ECO:0000313" key="16">
    <source>
        <dbReference type="Proteomes" id="UP000288730"/>
    </source>
</evidence>
<dbReference type="Proteomes" id="UP001180189">
    <property type="component" value="Chromosome"/>
</dbReference>
<keyword evidence="6" id="KW-0143">Chaperone</keyword>
<reference evidence="15" key="4">
    <citation type="journal article" date="2023" name="Microorganisms">
        <title>Comparative Genomic Analysis of ST131 Subclade C2 of ESBL-Producing E. coli Isolates from Patients with Recurrent and Sporadic Urinary Tract Infections.</title>
        <authorList>
            <person name="Jaen-Luchoro D."/>
            <person name="Kahnamouei A."/>
            <person name="Yazdanshenas S."/>
            <person name="Lindblom A."/>
            <person name="Samuelsson E."/>
            <person name="Ahren C."/>
            <person name="Karami N."/>
        </authorList>
    </citation>
    <scope>NUCLEOTIDE SEQUENCE</scope>
    <source>
        <strain evidence="15">S7</strain>
    </source>
</reference>
<dbReference type="InterPro" id="IPR016147">
    <property type="entry name" value="Pili_assmbl_chaperone_N"/>
</dbReference>
<organism evidence="12">
    <name type="scientific">Escherichia coli</name>
    <dbReference type="NCBI Taxonomy" id="562"/>
    <lineage>
        <taxon>Bacteria</taxon>
        <taxon>Pseudomonadati</taxon>
        <taxon>Pseudomonadota</taxon>
        <taxon>Gammaproteobacteria</taxon>
        <taxon>Enterobacterales</taxon>
        <taxon>Enterobacteriaceae</taxon>
        <taxon>Escherichia</taxon>
    </lineage>
</organism>
<dbReference type="Proteomes" id="UP000288730">
    <property type="component" value="Unassembled WGS sequence"/>
</dbReference>
<evidence type="ECO:0000256" key="1">
    <source>
        <dbReference type="ARBA" id="ARBA00004418"/>
    </source>
</evidence>
<evidence type="ECO:0000313" key="12">
    <source>
        <dbReference type="EMBL" id="HAH4526163.1"/>
    </source>
</evidence>
<evidence type="ECO:0000313" key="15">
    <source>
        <dbReference type="EMBL" id="WLM96710.1"/>
    </source>
</evidence>
<dbReference type="Proteomes" id="UP001285616">
    <property type="component" value="Unassembled WGS sequence"/>
</dbReference>
<feature type="chain" id="PRO_5015026960" evidence="8">
    <location>
        <begin position="23"/>
        <end position="238"/>
    </location>
</feature>